<keyword evidence="11 13" id="KW-0066">ATP synthesis</keyword>
<dbReference type="InterPro" id="IPR036121">
    <property type="entry name" value="ATPase_F1/V1/A1_a/bsu_N_sf"/>
</dbReference>
<dbReference type="InterPro" id="IPR003593">
    <property type="entry name" value="AAA+_ATPase"/>
</dbReference>
<evidence type="ECO:0000313" key="16">
    <source>
        <dbReference type="Proteomes" id="UP000267342"/>
    </source>
</evidence>
<keyword evidence="10 13" id="KW-0139">CF(1)</keyword>
<keyword evidence="3 13" id="KW-1003">Cell membrane</keyword>
<dbReference type="PANTHER" id="PTHR15184">
    <property type="entry name" value="ATP SYNTHASE"/>
    <property type="match status" value="1"/>
</dbReference>
<dbReference type="InterPro" id="IPR005722">
    <property type="entry name" value="ATP_synth_F1_bsu"/>
</dbReference>
<name>A0A348HB32_9GAMM</name>
<dbReference type="InterPro" id="IPR020003">
    <property type="entry name" value="ATPase_a/bsu_AS"/>
</dbReference>
<keyword evidence="16" id="KW-1185">Reference proteome</keyword>
<keyword evidence="4 13" id="KW-0547">Nucleotide-binding</keyword>
<dbReference type="OrthoDB" id="9801639at2"/>
<evidence type="ECO:0000256" key="8">
    <source>
        <dbReference type="ARBA" id="ARBA00023065"/>
    </source>
</evidence>
<dbReference type="HAMAP" id="MF_01347">
    <property type="entry name" value="ATP_synth_beta_bact"/>
    <property type="match status" value="1"/>
</dbReference>
<dbReference type="PROSITE" id="PS00152">
    <property type="entry name" value="ATPASE_ALPHA_BETA"/>
    <property type="match status" value="1"/>
</dbReference>
<evidence type="ECO:0000256" key="11">
    <source>
        <dbReference type="ARBA" id="ARBA00023310"/>
    </source>
</evidence>
<dbReference type="InterPro" id="IPR050053">
    <property type="entry name" value="ATPase_alpha/beta_chains"/>
</dbReference>
<dbReference type="EMBL" id="AP018933">
    <property type="protein sequence ID" value="BBG28834.1"/>
    <property type="molecule type" value="Genomic_DNA"/>
</dbReference>
<dbReference type="Gene3D" id="2.40.10.170">
    <property type="match status" value="1"/>
</dbReference>
<comment type="function">
    <text evidence="13">Produces ATP from ADP in the presence of a proton gradient across the membrane. The catalytic sites are hosted primarily by the beta subunits.</text>
</comment>
<gene>
    <name evidence="13" type="primary">atpD</name>
    <name evidence="15" type="ORF">ZBT109_0034</name>
</gene>
<dbReference type="NCBIfam" id="TIGR01039">
    <property type="entry name" value="atpD"/>
    <property type="match status" value="1"/>
</dbReference>
<organism evidence="15 16">
    <name type="scientific">Zymobacter palmae</name>
    <dbReference type="NCBI Taxonomy" id="33074"/>
    <lineage>
        <taxon>Bacteria</taxon>
        <taxon>Pseudomonadati</taxon>
        <taxon>Pseudomonadota</taxon>
        <taxon>Gammaproteobacteria</taxon>
        <taxon>Oceanospirillales</taxon>
        <taxon>Halomonadaceae</taxon>
        <taxon>Zymobacter group</taxon>
        <taxon>Zymobacter</taxon>
    </lineage>
</organism>
<evidence type="ECO:0000256" key="10">
    <source>
        <dbReference type="ARBA" id="ARBA00023196"/>
    </source>
</evidence>
<evidence type="ECO:0000259" key="14">
    <source>
        <dbReference type="SMART" id="SM00382"/>
    </source>
</evidence>
<dbReference type="Pfam" id="PF02874">
    <property type="entry name" value="ATP-synt_ab_N"/>
    <property type="match status" value="1"/>
</dbReference>
<dbReference type="CDD" id="cd18115">
    <property type="entry name" value="ATP-synt_F1_beta_N"/>
    <property type="match status" value="1"/>
</dbReference>
<keyword evidence="8 13" id="KW-0406">Ion transport</keyword>
<evidence type="ECO:0000256" key="6">
    <source>
        <dbReference type="ARBA" id="ARBA00022840"/>
    </source>
</evidence>
<keyword evidence="9 13" id="KW-0472">Membrane</keyword>
<dbReference type="GO" id="GO:0046933">
    <property type="term" value="F:proton-transporting ATP synthase activity, rotational mechanism"/>
    <property type="evidence" value="ECO:0007669"/>
    <property type="project" value="UniProtKB-UniRule"/>
</dbReference>
<evidence type="ECO:0000313" key="15">
    <source>
        <dbReference type="EMBL" id="BBG28834.1"/>
    </source>
</evidence>
<dbReference type="Proteomes" id="UP000267342">
    <property type="component" value="Chromosome"/>
</dbReference>
<dbReference type="Pfam" id="PF22919">
    <property type="entry name" value="ATP-synt_VA_C"/>
    <property type="match status" value="1"/>
</dbReference>
<dbReference type="STRING" id="1123510.GCA_000620025_00125"/>
<comment type="catalytic activity">
    <reaction evidence="13">
        <text>ATP + H2O + 4 H(+)(in) = ADP + phosphate + 5 H(+)(out)</text>
        <dbReference type="Rhea" id="RHEA:57720"/>
        <dbReference type="ChEBI" id="CHEBI:15377"/>
        <dbReference type="ChEBI" id="CHEBI:15378"/>
        <dbReference type="ChEBI" id="CHEBI:30616"/>
        <dbReference type="ChEBI" id="CHEBI:43474"/>
        <dbReference type="ChEBI" id="CHEBI:456216"/>
        <dbReference type="EC" id="7.1.2.2"/>
    </reaction>
</comment>
<dbReference type="InterPro" id="IPR055190">
    <property type="entry name" value="ATP-synt_VA_C"/>
</dbReference>
<dbReference type="AlphaFoldDB" id="A0A348HB32"/>
<keyword evidence="6 13" id="KW-0067">ATP-binding</keyword>
<feature type="domain" description="AAA+ ATPase" evidence="14">
    <location>
        <begin position="138"/>
        <end position="323"/>
    </location>
</feature>
<evidence type="ECO:0000256" key="2">
    <source>
        <dbReference type="ARBA" id="ARBA00022448"/>
    </source>
</evidence>
<evidence type="ECO:0000256" key="7">
    <source>
        <dbReference type="ARBA" id="ARBA00022967"/>
    </source>
</evidence>
<dbReference type="EC" id="7.1.2.2" evidence="13"/>
<keyword evidence="2 13" id="KW-0813">Transport</keyword>
<dbReference type="Gene3D" id="3.40.50.300">
    <property type="entry name" value="P-loop containing nucleotide triphosphate hydrolases"/>
    <property type="match status" value="1"/>
</dbReference>
<comment type="similarity">
    <text evidence="12">Belongs to the ATPase alpha/beta chains family. T3SS ATPase subfamily.</text>
</comment>
<protein>
    <recommendedName>
        <fullName evidence="13">ATP synthase subunit beta</fullName>
        <ecNumber evidence="13">7.1.2.2</ecNumber>
    </recommendedName>
    <alternativeName>
        <fullName evidence="13">ATP synthase F1 sector subunit beta</fullName>
    </alternativeName>
    <alternativeName>
        <fullName evidence="13">F-ATPase subunit beta</fullName>
    </alternativeName>
</protein>
<dbReference type="FunFam" id="3.40.50.300:FF:000004">
    <property type="entry name" value="ATP synthase subunit beta"/>
    <property type="match status" value="1"/>
</dbReference>
<dbReference type="InterPro" id="IPR004100">
    <property type="entry name" value="ATPase_F1/V1/A1_a/bsu_N"/>
</dbReference>
<evidence type="ECO:0000256" key="12">
    <source>
        <dbReference type="ARBA" id="ARBA00024342"/>
    </source>
</evidence>
<dbReference type="InterPro" id="IPR027417">
    <property type="entry name" value="P-loop_NTPase"/>
</dbReference>
<evidence type="ECO:0000256" key="1">
    <source>
        <dbReference type="ARBA" id="ARBA00004170"/>
    </source>
</evidence>
<evidence type="ECO:0000256" key="3">
    <source>
        <dbReference type="ARBA" id="ARBA00022475"/>
    </source>
</evidence>
<dbReference type="SUPFAM" id="SSF50615">
    <property type="entry name" value="N-terminal domain of alpha and beta subunits of F1 ATP synthase"/>
    <property type="match status" value="1"/>
</dbReference>
<dbReference type="CDD" id="cd01133">
    <property type="entry name" value="F1-ATPase_beta_CD"/>
    <property type="match status" value="1"/>
</dbReference>
<dbReference type="GO" id="GO:0005524">
    <property type="term" value="F:ATP binding"/>
    <property type="evidence" value="ECO:0007669"/>
    <property type="project" value="UniProtKB-UniRule"/>
</dbReference>
<dbReference type="SUPFAM" id="SSF47917">
    <property type="entry name" value="C-terminal domain of alpha and beta subunits of F1 ATP synthase"/>
    <property type="match status" value="1"/>
</dbReference>
<evidence type="ECO:0000256" key="5">
    <source>
        <dbReference type="ARBA" id="ARBA00022781"/>
    </source>
</evidence>
<dbReference type="SMART" id="SM00382">
    <property type="entry name" value="AAA"/>
    <property type="match status" value="1"/>
</dbReference>
<dbReference type="Pfam" id="PF00006">
    <property type="entry name" value="ATP-synt_ab"/>
    <property type="match status" value="1"/>
</dbReference>
<proteinExistence type="inferred from homology"/>
<dbReference type="InterPro" id="IPR024034">
    <property type="entry name" value="ATPase_F1/V1_b/a_C"/>
</dbReference>
<keyword evidence="5 13" id="KW-0375">Hydrogen ion transport</keyword>
<feature type="binding site" evidence="13">
    <location>
        <begin position="146"/>
        <end position="153"/>
    </location>
    <ligand>
        <name>ATP</name>
        <dbReference type="ChEBI" id="CHEBI:30616"/>
    </ligand>
</feature>
<reference evidence="15 16" key="1">
    <citation type="submission" date="2018-09" db="EMBL/GenBank/DDBJ databases">
        <title>Zymobacter palmae IAM14233 (=T109) whole genome analysis.</title>
        <authorList>
            <person name="Yanase H."/>
        </authorList>
    </citation>
    <scope>NUCLEOTIDE SEQUENCE [LARGE SCALE GENOMIC DNA]</scope>
    <source>
        <strain evidence="15 16">IAM14233</strain>
    </source>
</reference>
<dbReference type="GO" id="GO:0045259">
    <property type="term" value="C:proton-transporting ATP synthase complex"/>
    <property type="evidence" value="ECO:0007669"/>
    <property type="project" value="UniProtKB-KW"/>
</dbReference>
<dbReference type="CDD" id="cd18110">
    <property type="entry name" value="ATP-synt_F1_beta_C"/>
    <property type="match status" value="1"/>
</dbReference>
<dbReference type="SUPFAM" id="SSF52540">
    <property type="entry name" value="P-loop containing nucleoside triphosphate hydrolases"/>
    <property type="match status" value="1"/>
</dbReference>
<evidence type="ECO:0000256" key="13">
    <source>
        <dbReference type="HAMAP-Rule" id="MF_01347"/>
    </source>
</evidence>
<dbReference type="RefSeq" id="WP_027704379.1">
    <property type="nucleotide sequence ID" value="NZ_AP018933.1"/>
</dbReference>
<evidence type="ECO:0000256" key="4">
    <source>
        <dbReference type="ARBA" id="ARBA00022741"/>
    </source>
</evidence>
<accession>A0A348HB32</accession>
<dbReference type="PANTHER" id="PTHR15184:SF71">
    <property type="entry name" value="ATP SYNTHASE SUBUNIT BETA, MITOCHONDRIAL"/>
    <property type="match status" value="1"/>
</dbReference>
<keyword evidence="7 13" id="KW-1278">Translocase</keyword>
<evidence type="ECO:0000256" key="9">
    <source>
        <dbReference type="ARBA" id="ARBA00023136"/>
    </source>
</evidence>
<dbReference type="FunFam" id="1.10.1140.10:FF:000001">
    <property type="entry name" value="ATP synthase subunit beta"/>
    <property type="match status" value="1"/>
</dbReference>
<dbReference type="KEGG" id="zpl:ZBT109_0034"/>
<comment type="subcellular location">
    <subcellularLocation>
        <location evidence="13">Cell membrane</location>
        <topology evidence="13">Peripheral membrane protein</topology>
    </subcellularLocation>
    <subcellularLocation>
        <location evidence="1">Membrane</location>
        <topology evidence="1">Peripheral membrane protein</topology>
    </subcellularLocation>
</comment>
<sequence length="456" mass="49505">MSGRIVQIIGAVIDVEFPRNDVPKVYDALNVDGTETVLEVQQQLGDGVVRSIAMGSTEGLKRGLTVQNTGAAIQVPVGTATLGRIMNVLGQPIDEKGPISDEKMSIHRHAPSYDEQSANNDLLETGIKVIDLICPFAKGGKVGLFGGAGVGKTVNMMELIRNIAAEHSGYSVFTGVGERTREGNDFYHEMTESNVLDKVALVYGQMNEPSGNRLRVALTGLTIAEKFRDEGRDVLLFIDNIYRFTLAGTEVSALLGRMPSAAGYQPTLAEEMGMLQERITSTKVGSITSVQAVYVPADDLTDPSPATTFAHLDATIVLSRQIAELGIYPAVDPLDSTSRQLDPLVVGEDHYNTAREVQNVLQRYKELKDIIAILGMDELSDEDKNVVARARKIQRFLSQPFFVAEVFTGSPGKYVSLQDTIAGFKAILNGDYDDLPEQAFYMVGGIEEAVEKAKTL</sequence>
<dbReference type="GO" id="GO:0005886">
    <property type="term" value="C:plasma membrane"/>
    <property type="evidence" value="ECO:0007669"/>
    <property type="project" value="UniProtKB-SubCell"/>
</dbReference>
<dbReference type="InterPro" id="IPR000194">
    <property type="entry name" value="ATPase_F1/V1/A1_a/bsu_nucl-bd"/>
</dbReference>
<dbReference type="Gene3D" id="1.10.1140.10">
    <property type="entry name" value="Bovine Mitochondrial F1-atpase, Atp Synthase Beta Chain, Chain D, domain 3"/>
    <property type="match status" value="1"/>
</dbReference>